<dbReference type="AlphaFoldDB" id="A0A0D2EAX7"/>
<dbReference type="HOGENOM" id="CLU_044876_1_1_1"/>
<evidence type="ECO:0000256" key="1">
    <source>
        <dbReference type="ARBA" id="ARBA00022857"/>
    </source>
</evidence>
<proteinExistence type="predicted"/>
<dbReference type="PANTHER" id="PTHR47706">
    <property type="entry name" value="NMRA-LIKE FAMILY PROTEIN"/>
    <property type="match status" value="1"/>
</dbReference>
<dbReference type="InterPro" id="IPR008030">
    <property type="entry name" value="NmrA-like"/>
</dbReference>
<evidence type="ECO:0000256" key="2">
    <source>
        <dbReference type="ARBA" id="ARBA00023002"/>
    </source>
</evidence>
<organism evidence="4 5">
    <name type="scientific">Exophiala xenobiotica</name>
    <dbReference type="NCBI Taxonomy" id="348802"/>
    <lineage>
        <taxon>Eukaryota</taxon>
        <taxon>Fungi</taxon>
        <taxon>Dikarya</taxon>
        <taxon>Ascomycota</taxon>
        <taxon>Pezizomycotina</taxon>
        <taxon>Eurotiomycetes</taxon>
        <taxon>Chaetothyriomycetidae</taxon>
        <taxon>Chaetothyriales</taxon>
        <taxon>Herpotrichiellaceae</taxon>
        <taxon>Exophiala</taxon>
    </lineage>
</organism>
<dbReference type="Gene3D" id="3.40.50.720">
    <property type="entry name" value="NAD(P)-binding Rossmann-like Domain"/>
    <property type="match status" value="1"/>
</dbReference>
<protein>
    <recommendedName>
        <fullName evidence="3">NmrA-like domain-containing protein</fullName>
    </recommendedName>
</protein>
<dbReference type="OrthoDB" id="9974981at2759"/>
<dbReference type="Pfam" id="PF05368">
    <property type="entry name" value="NmrA"/>
    <property type="match status" value="1"/>
</dbReference>
<dbReference type="InterPro" id="IPR036291">
    <property type="entry name" value="NAD(P)-bd_dom_sf"/>
</dbReference>
<reference evidence="4 5" key="1">
    <citation type="submission" date="2015-01" db="EMBL/GenBank/DDBJ databases">
        <title>The Genome Sequence of Exophiala xenobiotica CBS118157.</title>
        <authorList>
            <consortium name="The Broad Institute Genomics Platform"/>
            <person name="Cuomo C."/>
            <person name="de Hoog S."/>
            <person name="Gorbushina A."/>
            <person name="Stielow B."/>
            <person name="Teixiera M."/>
            <person name="Abouelleil A."/>
            <person name="Chapman S.B."/>
            <person name="Priest M."/>
            <person name="Young S.K."/>
            <person name="Wortman J."/>
            <person name="Nusbaum C."/>
            <person name="Birren B."/>
        </authorList>
    </citation>
    <scope>NUCLEOTIDE SEQUENCE [LARGE SCALE GENOMIC DNA]</scope>
    <source>
        <strain evidence="4 5">CBS 118157</strain>
    </source>
</reference>
<evidence type="ECO:0000259" key="3">
    <source>
        <dbReference type="Pfam" id="PF05368"/>
    </source>
</evidence>
<dbReference type="InterPro" id="IPR051609">
    <property type="entry name" value="NmrA/Isoflavone_reductase-like"/>
</dbReference>
<evidence type="ECO:0000313" key="5">
    <source>
        <dbReference type="Proteomes" id="UP000054342"/>
    </source>
</evidence>
<gene>
    <name evidence="4" type="ORF">PV05_10515</name>
</gene>
<dbReference type="GO" id="GO:0016491">
    <property type="term" value="F:oxidoreductase activity"/>
    <property type="evidence" value="ECO:0007669"/>
    <property type="project" value="UniProtKB-KW"/>
</dbReference>
<dbReference type="GeneID" id="25332423"/>
<dbReference type="EMBL" id="KN847322">
    <property type="protein sequence ID" value="KIW51830.1"/>
    <property type="molecule type" value="Genomic_DNA"/>
</dbReference>
<name>A0A0D2EAX7_9EURO</name>
<dbReference type="STRING" id="348802.A0A0D2EAX7"/>
<keyword evidence="1" id="KW-0521">NADP</keyword>
<dbReference type="RefSeq" id="XP_013312414.1">
    <property type="nucleotide sequence ID" value="XM_013456960.1"/>
</dbReference>
<keyword evidence="2" id="KW-0560">Oxidoreductase</keyword>
<dbReference type="SUPFAM" id="SSF51735">
    <property type="entry name" value="NAD(P)-binding Rossmann-fold domains"/>
    <property type="match status" value="1"/>
</dbReference>
<dbReference type="Gene3D" id="3.90.25.10">
    <property type="entry name" value="UDP-galactose 4-epimerase, domain 1"/>
    <property type="match status" value="1"/>
</dbReference>
<evidence type="ECO:0000313" key="4">
    <source>
        <dbReference type="EMBL" id="KIW51830.1"/>
    </source>
</evidence>
<dbReference type="Proteomes" id="UP000054342">
    <property type="component" value="Unassembled WGS sequence"/>
</dbReference>
<feature type="domain" description="NmrA-like" evidence="3">
    <location>
        <begin position="6"/>
        <end position="139"/>
    </location>
</feature>
<keyword evidence="5" id="KW-1185">Reference proteome</keyword>
<sequence length="306" mass="33301">MASIRNVAIVGATGRIGQHIFQALVARGTFCVTVLTRTNNLAQAHAGVDVKTVDYDEPASVVDALKGQEALVITMANTAPDTQQLVLVKAAADAGVRWILPNEWGSDTAHPYNERAGVYRNKQAVRDRIDELGVSSWVAVVSNQWFEMSLSTGRYGIDINRRKVTFFDDGTAKTTTTTKLQVGRAVASLLSLPEDGSSPALSDFAHKHIYISSFFLGQRNTNTSPHQWTTQSVSLKAVLDSTYQGLRQGDHAAALEWISASNFAPGSGNDYAVTRETANTVLGLPEEDLDEATRRAIREAHLLFKK</sequence>
<accession>A0A0D2EAX7</accession>
<dbReference type="PANTHER" id="PTHR47706:SF7">
    <property type="entry name" value="CIPA-LIKE, PUTATIVE (AFU_ORTHOLOGUE AFUA_1G01630)-RELATED"/>
    <property type="match status" value="1"/>
</dbReference>